<dbReference type="InterPro" id="IPR043916">
    <property type="entry name" value="P8_CR"/>
</dbReference>
<name>A0A6C0EMN9_9ZZZZ</name>
<feature type="domain" description="Minor capsid protein P8 central region" evidence="1">
    <location>
        <begin position="58"/>
        <end position="175"/>
    </location>
</feature>
<dbReference type="Pfam" id="PF19065">
    <property type="entry name" value="P8_CR"/>
    <property type="match status" value="1"/>
</dbReference>
<reference evidence="2" key="1">
    <citation type="journal article" date="2020" name="Nature">
        <title>Giant virus diversity and host interactions through global metagenomics.</title>
        <authorList>
            <person name="Schulz F."/>
            <person name="Roux S."/>
            <person name="Paez-Espino D."/>
            <person name="Jungbluth S."/>
            <person name="Walsh D.A."/>
            <person name="Denef V.J."/>
            <person name="McMahon K.D."/>
            <person name="Konstantinidis K.T."/>
            <person name="Eloe-Fadrosh E.A."/>
            <person name="Kyrpides N.C."/>
            <person name="Woyke T."/>
        </authorList>
    </citation>
    <scope>NUCLEOTIDE SEQUENCE</scope>
    <source>
        <strain evidence="2">GVMAG-M-3300009068-24</strain>
    </source>
</reference>
<organism evidence="2">
    <name type="scientific">viral metagenome</name>
    <dbReference type="NCBI Taxonomy" id="1070528"/>
    <lineage>
        <taxon>unclassified sequences</taxon>
        <taxon>metagenomes</taxon>
        <taxon>organismal metagenomes</taxon>
    </lineage>
</organism>
<accession>A0A6C0EMN9</accession>
<sequence>MNYSTYNDPAKPRILDTYNGRVNILEPPDATVQFKMMERIAIKNKATEFRNPLEGVWETNTLARVFFSAENVQILQNGLRAGVYRLSQGKYVIPPQNQDALKIIMRSTFLQYAKNAPDHIPEQVETLNNLVWDYAIPFVYNEAVSYVRYLEDQSTLVVPLDREVRPDREYKQLSTNPFI</sequence>
<evidence type="ECO:0000259" key="1">
    <source>
        <dbReference type="Pfam" id="PF19065"/>
    </source>
</evidence>
<proteinExistence type="predicted"/>
<protein>
    <recommendedName>
        <fullName evidence="1">Minor capsid protein P8 central region domain-containing protein</fullName>
    </recommendedName>
</protein>
<evidence type="ECO:0000313" key="2">
    <source>
        <dbReference type="EMBL" id="QHT29733.1"/>
    </source>
</evidence>
<dbReference type="EMBL" id="MN738881">
    <property type="protein sequence ID" value="QHT29733.1"/>
    <property type="molecule type" value="Genomic_DNA"/>
</dbReference>
<dbReference type="AlphaFoldDB" id="A0A6C0EMN9"/>